<dbReference type="CDD" id="cd01450">
    <property type="entry name" value="vWFA_subfamily_ECM"/>
    <property type="match status" value="3"/>
</dbReference>
<dbReference type="PRINTS" id="PR00453">
    <property type="entry name" value="VWFADOMAIN"/>
</dbReference>
<dbReference type="AlphaFoldDB" id="A0AA96ZQS6"/>
<evidence type="ECO:0000256" key="1">
    <source>
        <dbReference type="SAM" id="SignalP"/>
    </source>
</evidence>
<sequence>MLLFHLLLLFMMLCGSALPAAVNPAVEICERPADIVFLLDTAHGPRLEEFELMRTFVEDMIRQFDLSSSATRVAVITYNDEYKDEFNLYQQWPSETMLTTVRGIRYARGHSRNGHKAIEQALYLFRRWPRDGAARIIIYITSGKSSYPADTAKIAEKVKKEGILMFSVGVGQNLNREELGKIATEDTEQFVYPVETFDGLSNTSQSLGPEVCTVPIPVVPPVAVCQRPTELVFLVDTAQFIEEKPFQQELQFVQDMIEEFDVSADATRVAVITYSGGNTHTIVSLDKQMSSDDMLKKVGNIGFTSQVYPKRNKAIEAAFDLLERQSRDDAERVIIFIAHSTENDHTKTIEIANKVREKGILLFAVAVSVNIHAGELVHIVTQNGAPYLQSVPSFNNLIMLSDTFGPAVCQARAKPVARCKEPTEMVFLLDSSNSVYQPDFQLQLEFLIDVIGQFDISPTNTQVAAVTFSKESNEEFGLNMHKKEGELLTAVDKIPHRGGEVTNLHSALAYARDEILQSSRQDAKHIIIVILDGKPSEWNLALQEANTTRLAGIMVFVVAVGNELSREEWALIAFDDQFVYTSSDFQRLPDKELGEKACTVEIPEVIRPAVVPPAVVPPKVVPPKVTAPVVTAPAATAPAVTAPVVTTPGV</sequence>
<proteinExistence type="evidence at transcript level"/>
<evidence type="ECO:0000259" key="2">
    <source>
        <dbReference type="PROSITE" id="PS50234"/>
    </source>
</evidence>
<dbReference type="PROSITE" id="PS50234">
    <property type="entry name" value="VWFA"/>
    <property type="match status" value="3"/>
</dbReference>
<feature type="signal peptide" evidence="1">
    <location>
        <begin position="1"/>
        <end position="19"/>
    </location>
</feature>
<dbReference type="InterPro" id="IPR036465">
    <property type="entry name" value="vWFA_dom_sf"/>
</dbReference>
<reference evidence="3" key="1">
    <citation type="submission" date="2023-10" db="EMBL/GenBank/DDBJ databases">
        <title>A vampire's tale: a novel family of anti-platelet proteins from the marine snail Cumia reticulata.</title>
        <authorList>
            <person name="Modica M.V."/>
            <person name="Gerdol M."/>
            <person name="Fracarossi D."/>
            <person name="Cervelli M."/>
            <person name="Reinoso Sanchez J.F."/>
            <person name="Leone S."/>
            <person name="Tartaglia G."/>
            <person name="Milanetti E."/>
            <person name="Vassalli Q.A."/>
            <person name="Ruggeri Z.M."/>
            <person name="Oliverio M."/>
        </authorList>
    </citation>
    <scope>NUCLEOTIDE SEQUENCE</scope>
</reference>
<feature type="domain" description="VWFA" evidence="2">
    <location>
        <begin position="424"/>
        <end position="597"/>
    </location>
</feature>
<organism evidence="3">
    <name type="scientific">Colubraria reticulata</name>
    <dbReference type="NCBI Taxonomy" id="604273"/>
    <lineage>
        <taxon>Eukaryota</taxon>
        <taxon>Metazoa</taxon>
        <taxon>Spiralia</taxon>
        <taxon>Lophotrochozoa</taxon>
        <taxon>Mollusca</taxon>
        <taxon>Gastropoda</taxon>
        <taxon>Caenogastropoda</taxon>
        <taxon>Neogastropoda</taxon>
        <taxon>Buccinoidea</taxon>
        <taxon>Buccinidae</taxon>
        <taxon>Colubraria</taxon>
    </lineage>
</organism>
<dbReference type="SUPFAM" id="SSF53300">
    <property type="entry name" value="vWA-like"/>
    <property type="match status" value="3"/>
</dbReference>
<name>A0AA96ZQS6_9CAEN</name>
<dbReference type="PANTHER" id="PTHR24020:SF84">
    <property type="entry name" value="VWFA DOMAIN-CONTAINING PROTEIN"/>
    <property type="match status" value="1"/>
</dbReference>
<dbReference type="EMBL" id="OR651414">
    <property type="protein sequence ID" value="WNX29077.1"/>
    <property type="molecule type" value="mRNA"/>
</dbReference>
<keyword evidence="1" id="KW-0732">Signal</keyword>
<protein>
    <submittedName>
        <fullName evidence="3">CREWS-A1</fullName>
    </submittedName>
</protein>
<dbReference type="Gene3D" id="3.40.50.410">
    <property type="entry name" value="von Willebrand factor, type A domain"/>
    <property type="match status" value="3"/>
</dbReference>
<dbReference type="Pfam" id="PF00092">
    <property type="entry name" value="VWA"/>
    <property type="match status" value="3"/>
</dbReference>
<dbReference type="SMART" id="SM00327">
    <property type="entry name" value="VWA"/>
    <property type="match status" value="3"/>
</dbReference>
<feature type="domain" description="VWFA" evidence="2">
    <location>
        <begin position="34"/>
        <end position="207"/>
    </location>
</feature>
<accession>A0AA96ZQS6</accession>
<dbReference type="InterPro" id="IPR002035">
    <property type="entry name" value="VWF_A"/>
</dbReference>
<dbReference type="InterPro" id="IPR050525">
    <property type="entry name" value="ECM_Assembly_Org"/>
</dbReference>
<feature type="chain" id="PRO_5041712427" evidence="1">
    <location>
        <begin position="20"/>
        <end position="650"/>
    </location>
</feature>
<evidence type="ECO:0000313" key="3">
    <source>
        <dbReference type="EMBL" id="WNX29077.1"/>
    </source>
</evidence>
<feature type="domain" description="VWFA" evidence="2">
    <location>
        <begin position="230"/>
        <end position="408"/>
    </location>
</feature>
<dbReference type="PANTHER" id="PTHR24020">
    <property type="entry name" value="COLLAGEN ALPHA"/>
    <property type="match status" value="1"/>
</dbReference>